<dbReference type="AlphaFoldDB" id="A0A0F9H478"/>
<dbReference type="EMBL" id="LAZR01024041">
    <property type="protein sequence ID" value="KKL76450.1"/>
    <property type="molecule type" value="Genomic_DNA"/>
</dbReference>
<evidence type="ECO:0000313" key="1">
    <source>
        <dbReference type="EMBL" id="KKL76450.1"/>
    </source>
</evidence>
<organism evidence="1">
    <name type="scientific">marine sediment metagenome</name>
    <dbReference type="NCBI Taxonomy" id="412755"/>
    <lineage>
        <taxon>unclassified sequences</taxon>
        <taxon>metagenomes</taxon>
        <taxon>ecological metagenomes</taxon>
    </lineage>
</organism>
<accession>A0A0F9H478</accession>
<gene>
    <name evidence="1" type="ORF">LCGC14_2044810</name>
</gene>
<comment type="caution">
    <text evidence="1">The sequence shown here is derived from an EMBL/GenBank/DDBJ whole genome shotgun (WGS) entry which is preliminary data.</text>
</comment>
<reference evidence="1" key="1">
    <citation type="journal article" date="2015" name="Nature">
        <title>Complex archaea that bridge the gap between prokaryotes and eukaryotes.</title>
        <authorList>
            <person name="Spang A."/>
            <person name="Saw J.H."/>
            <person name="Jorgensen S.L."/>
            <person name="Zaremba-Niedzwiedzka K."/>
            <person name="Martijn J."/>
            <person name="Lind A.E."/>
            <person name="van Eijk R."/>
            <person name="Schleper C."/>
            <person name="Guy L."/>
            <person name="Ettema T.J."/>
        </authorList>
    </citation>
    <scope>NUCLEOTIDE SEQUENCE</scope>
</reference>
<protein>
    <submittedName>
        <fullName evidence="1">Uncharacterized protein</fullName>
    </submittedName>
</protein>
<proteinExistence type="predicted"/>
<sequence length="47" mass="5426">MPANIITINGVSEFYVGDSKMPKFLKWLKKNGFPENKEAEEILKEIQ</sequence>
<name>A0A0F9H478_9ZZZZ</name>